<evidence type="ECO:0000256" key="2">
    <source>
        <dbReference type="ARBA" id="ARBA00022679"/>
    </source>
</evidence>
<dbReference type="InterPro" id="IPR050406">
    <property type="entry name" value="FGGY_Carb_Kinase"/>
</dbReference>
<evidence type="ECO:0000256" key="4">
    <source>
        <dbReference type="RuleBase" id="RU003733"/>
    </source>
</evidence>
<proteinExistence type="inferred from homology"/>
<dbReference type="PIRSF" id="PIRSF000538">
    <property type="entry name" value="GlpK"/>
    <property type="match status" value="1"/>
</dbReference>
<dbReference type="Pfam" id="PF02782">
    <property type="entry name" value="FGGY_C"/>
    <property type="match status" value="1"/>
</dbReference>
<dbReference type="InterPro" id="IPR018483">
    <property type="entry name" value="Carb_kinase_FGGY_CS"/>
</dbReference>
<dbReference type="GO" id="GO:0005975">
    <property type="term" value="P:carbohydrate metabolic process"/>
    <property type="evidence" value="ECO:0007669"/>
    <property type="project" value="InterPro"/>
</dbReference>
<dbReference type="PANTHER" id="PTHR43095:SF5">
    <property type="entry name" value="XYLULOSE KINASE"/>
    <property type="match status" value="1"/>
</dbReference>
<keyword evidence="3 4" id="KW-0418">Kinase</keyword>
<dbReference type="CDD" id="cd07779">
    <property type="entry name" value="ASKHA_NBD_FGGY_YgcE-like"/>
    <property type="match status" value="1"/>
</dbReference>
<dbReference type="InterPro" id="IPR018484">
    <property type="entry name" value="FGGY_N"/>
</dbReference>
<evidence type="ECO:0000259" key="5">
    <source>
        <dbReference type="Pfam" id="PF00370"/>
    </source>
</evidence>
<evidence type="ECO:0000259" key="6">
    <source>
        <dbReference type="Pfam" id="PF02782"/>
    </source>
</evidence>
<name>A0A7C4KHF1_9CHLR</name>
<gene>
    <name evidence="7" type="ORF">ENT37_08325</name>
</gene>
<dbReference type="InterPro" id="IPR000577">
    <property type="entry name" value="Carb_kinase_FGGY"/>
</dbReference>
<dbReference type="PANTHER" id="PTHR43095">
    <property type="entry name" value="SUGAR KINASE"/>
    <property type="match status" value="1"/>
</dbReference>
<evidence type="ECO:0000256" key="3">
    <source>
        <dbReference type="ARBA" id="ARBA00022777"/>
    </source>
</evidence>
<dbReference type="AlphaFoldDB" id="A0A7C4KHF1"/>
<accession>A0A7C4KHF1</accession>
<dbReference type="GO" id="GO:0016773">
    <property type="term" value="F:phosphotransferase activity, alcohol group as acceptor"/>
    <property type="evidence" value="ECO:0007669"/>
    <property type="project" value="InterPro"/>
</dbReference>
<evidence type="ECO:0000313" key="7">
    <source>
        <dbReference type="EMBL" id="HGS21862.1"/>
    </source>
</evidence>
<keyword evidence="2 4" id="KW-0808">Transferase</keyword>
<dbReference type="InterPro" id="IPR018485">
    <property type="entry name" value="FGGY_C"/>
</dbReference>
<evidence type="ECO:0000256" key="1">
    <source>
        <dbReference type="ARBA" id="ARBA00009156"/>
    </source>
</evidence>
<dbReference type="SUPFAM" id="SSF53067">
    <property type="entry name" value="Actin-like ATPase domain"/>
    <property type="match status" value="2"/>
</dbReference>
<comment type="caution">
    <text evidence="7">The sequence shown here is derived from an EMBL/GenBank/DDBJ whole genome shotgun (WGS) entry which is preliminary data.</text>
</comment>
<dbReference type="EMBL" id="DSYK01000414">
    <property type="protein sequence ID" value="HGS21862.1"/>
    <property type="molecule type" value="Genomic_DNA"/>
</dbReference>
<dbReference type="GO" id="GO:0016301">
    <property type="term" value="F:kinase activity"/>
    <property type="evidence" value="ECO:0007669"/>
    <property type="project" value="UniProtKB-KW"/>
</dbReference>
<dbReference type="InterPro" id="IPR043129">
    <property type="entry name" value="ATPase_NBD"/>
</dbReference>
<reference evidence="7" key="1">
    <citation type="journal article" date="2020" name="mSystems">
        <title>Genome- and Community-Level Interaction Insights into Carbon Utilization and Element Cycling Functions of Hydrothermarchaeota in Hydrothermal Sediment.</title>
        <authorList>
            <person name="Zhou Z."/>
            <person name="Liu Y."/>
            <person name="Xu W."/>
            <person name="Pan J."/>
            <person name="Luo Z.H."/>
            <person name="Li M."/>
        </authorList>
    </citation>
    <scope>NUCLEOTIDE SEQUENCE [LARGE SCALE GENOMIC DNA]</scope>
    <source>
        <strain evidence="7">SpSt-573</strain>
    </source>
</reference>
<dbReference type="PROSITE" id="PS00445">
    <property type="entry name" value="FGGY_KINASES_2"/>
    <property type="match status" value="1"/>
</dbReference>
<organism evidence="7">
    <name type="scientific">Anaerolinea thermolimosa</name>
    <dbReference type="NCBI Taxonomy" id="229919"/>
    <lineage>
        <taxon>Bacteria</taxon>
        <taxon>Bacillati</taxon>
        <taxon>Chloroflexota</taxon>
        <taxon>Anaerolineae</taxon>
        <taxon>Anaerolineales</taxon>
        <taxon>Anaerolineaceae</taxon>
        <taxon>Anaerolinea</taxon>
    </lineage>
</organism>
<dbReference type="Gene3D" id="3.30.420.40">
    <property type="match status" value="2"/>
</dbReference>
<feature type="domain" description="Carbohydrate kinase FGGY N-terminal" evidence="5">
    <location>
        <begin position="8"/>
        <end position="249"/>
    </location>
</feature>
<comment type="similarity">
    <text evidence="1 4">Belongs to the FGGY kinase family.</text>
</comment>
<feature type="domain" description="Carbohydrate kinase FGGY C-terminal" evidence="6">
    <location>
        <begin position="259"/>
        <end position="444"/>
    </location>
</feature>
<protein>
    <submittedName>
        <fullName evidence="7">Xylulose kinase</fullName>
    </submittedName>
</protein>
<sequence>MALQKDLVLGIDLSTTACKAILWDSRGRSCGEGRGGFTILQPNPGHFEQSAQEWWNVTALAIRQAIRSINPDRIAAMSISHQRETFVLLDSRGRPLRPAILWMDERARPIHDEVKSALNDPTYQERTGKPLTPNLVVGKIEWLRLHEPENLEKTTHFLDTGAYLNYRLTGKLATSTASADPTGLLDIPSRQWDAPCLSWLGLSSKQFPELYEPGQVIGTLTHEAAQETGLPAGLPVIAGLGDGQANTLGSGVFSSSLASLSLGTSIITGLVSPSFGVSPAFRTMIGGLPGSYVLEMVLLAGGFTIQWFTHDLLGVQGALVEIEKKASSLPPGAEGIVLLPYLNSAMNPYWDSHASGVFFGLRGFHKPEHLFRAVLEGLGFELRLQLQHAERETNLTVNQIIASGGGTHSRLWLHILADILNRPIAISNHTEAASLGAGILAAVGAGWFPSCVDAINAMAPLPSHWIEPDPASAGIYTRLFEEVYCALYPSLRETMHRLAVISHFSDLGSII</sequence>
<dbReference type="Pfam" id="PF00370">
    <property type="entry name" value="FGGY_N"/>
    <property type="match status" value="1"/>
</dbReference>